<name>A0A7Y7XW82_9PSED</name>
<dbReference type="EMBL" id="JACAQE010000002">
    <property type="protein sequence ID" value="NWC13249.1"/>
    <property type="molecule type" value="Genomic_DNA"/>
</dbReference>
<dbReference type="PROSITE" id="PS00498">
    <property type="entry name" value="TYROSINASE_2"/>
    <property type="match status" value="1"/>
</dbReference>
<dbReference type="Pfam" id="PF00264">
    <property type="entry name" value="Tyrosinase"/>
    <property type="match status" value="1"/>
</dbReference>
<dbReference type="InterPro" id="IPR002227">
    <property type="entry name" value="Tyrosinase_Cu-bd"/>
</dbReference>
<dbReference type="InterPro" id="IPR008922">
    <property type="entry name" value="Di-copper_centre_dom_sf"/>
</dbReference>
<evidence type="ECO:0000256" key="2">
    <source>
        <dbReference type="ARBA" id="ARBA00023008"/>
    </source>
</evidence>
<feature type="domain" description="Tyrosinase copper-binding" evidence="3">
    <location>
        <begin position="299"/>
        <end position="310"/>
    </location>
</feature>
<evidence type="ECO:0000313" key="5">
    <source>
        <dbReference type="Proteomes" id="UP000517547"/>
    </source>
</evidence>
<proteinExistence type="predicted"/>
<sequence>MPSTTKTAPVANPTWYGQIRDMFTSVDRNHMAAQGLDLASYDAVMTHAGDIYQQVAGGNMPPHNPWPADWVGTFLNWMNNGYPKGTPPAKSGVTNFTARAWLSAAAPAGRIRKDVTTLSSKELDLLKKAFSAMVAKDPSDPNSFFVQAAYHWFPAPNTYCMHHVPGYNPWHRAYLVSFENAMRSIPGCENVTLPYWDITTPFPDVLKSAPFDLYVLQKDASPKYPQGYTTQRFAYDEIARNLVTYDVTGDVNRAMSKTDWEDFHGFWSGAAYNTIIAAHDAGHNSIGPTMQDQGIAAFDPVFWFFHCNWDRLFWEWQKKMEATDLHGLLTTINEATDPVSYQIFTVPALQLLNPFTNDPPKLNTVTIIDSVAQLDIDYHSPAVASKVAFLTKTQRTLPASKRFTVAADRVNVRVSGINRLKIPGSFSVHLQKDGKTIASKALFQPEEAQTCANCVANALAHFDFELPLATVQGGKLSVWVEPVNQDFVGDRFPQKLMGDPTIDVTLLLQTE</sequence>
<comment type="caution">
    <text evidence="4">The sequence shown here is derived from an EMBL/GenBank/DDBJ whole genome shotgun (WGS) entry which is preliminary data.</text>
</comment>
<keyword evidence="1" id="KW-0479">Metal-binding</keyword>
<organism evidence="4 5">
    <name type="scientific">Pseudomonas gingeri</name>
    <dbReference type="NCBI Taxonomy" id="117681"/>
    <lineage>
        <taxon>Bacteria</taxon>
        <taxon>Pseudomonadati</taxon>
        <taxon>Pseudomonadota</taxon>
        <taxon>Gammaproteobacteria</taxon>
        <taxon>Pseudomonadales</taxon>
        <taxon>Pseudomonadaceae</taxon>
        <taxon>Pseudomonas</taxon>
    </lineage>
</organism>
<evidence type="ECO:0000259" key="3">
    <source>
        <dbReference type="PROSITE" id="PS00498"/>
    </source>
</evidence>
<evidence type="ECO:0000256" key="1">
    <source>
        <dbReference type="ARBA" id="ARBA00022723"/>
    </source>
</evidence>
<dbReference type="AlphaFoldDB" id="A0A7Y7XW82"/>
<evidence type="ECO:0000313" key="4">
    <source>
        <dbReference type="EMBL" id="NWC13249.1"/>
    </source>
</evidence>
<dbReference type="GO" id="GO:0046872">
    <property type="term" value="F:metal ion binding"/>
    <property type="evidence" value="ECO:0007669"/>
    <property type="project" value="UniProtKB-KW"/>
</dbReference>
<dbReference type="Proteomes" id="UP000517547">
    <property type="component" value="Unassembled WGS sequence"/>
</dbReference>
<dbReference type="PRINTS" id="PR00092">
    <property type="entry name" value="TYROSINASE"/>
</dbReference>
<accession>A0A7Y7XW82</accession>
<dbReference type="PANTHER" id="PTHR11474:SF76">
    <property type="entry name" value="SHKT DOMAIN-CONTAINING PROTEIN"/>
    <property type="match status" value="1"/>
</dbReference>
<dbReference type="Gene3D" id="1.10.1280.10">
    <property type="entry name" value="Di-copper center containing domain from catechol oxidase"/>
    <property type="match status" value="1"/>
</dbReference>
<dbReference type="GO" id="GO:0016491">
    <property type="term" value="F:oxidoreductase activity"/>
    <property type="evidence" value="ECO:0007669"/>
    <property type="project" value="InterPro"/>
</dbReference>
<protein>
    <submittedName>
        <fullName evidence="4">Tyrosinase family protein</fullName>
    </submittedName>
</protein>
<gene>
    <name evidence="4" type="ORF">HX845_06335</name>
</gene>
<dbReference type="RefSeq" id="WP_017125950.1">
    <property type="nucleotide sequence ID" value="NZ_JACAQE010000002.1"/>
</dbReference>
<keyword evidence="2" id="KW-0186">Copper</keyword>
<reference evidence="4 5" key="1">
    <citation type="submission" date="2020-04" db="EMBL/GenBank/DDBJ databases">
        <title>Molecular characterization of pseudomonads from Agaricus bisporus reveal novel blotch 2 pathogens in Western Europe.</title>
        <authorList>
            <person name="Taparia T."/>
            <person name="Krijger M."/>
            <person name="Haynes E."/>
            <person name="Elpinstone J.G."/>
            <person name="Noble R."/>
            <person name="Van Der Wolf J."/>
        </authorList>
    </citation>
    <scope>NUCLEOTIDE SEQUENCE [LARGE SCALE GENOMIC DNA]</scope>
    <source>
        <strain evidence="4 5">IPO3738</strain>
    </source>
</reference>
<dbReference type="InterPro" id="IPR050316">
    <property type="entry name" value="Tyrosinase/Hemocyanin"/>
</dbReference>
<dbReference type="SUPFAM" id="SSF48056">
    <property type="entry name" value="Di-copper centre-containing domain"/>
    <property type="match status" value="1"/>
</dbReference>
<dbReference type="PANTHER" id="PTHR11474">
    <property type="entry name" value="TYROSINASE FAMILY MEMBER"/>
    <property type="match status" value="1"/>
</dbReference>